<feature type="coiled-coil region" evidence="2">
    <location>
        <begin position="633"/>
        <end position="660"/>
    </location>
</feature>
<dbReference type="GO" id="GO:0005519">
    <property type="term" value="F:cytoskeletal regulatory protein binding"/>
    <property type="evidence" value="ECO:0007669"/>
    <property type="project" value="InterPro"/>
</dbReference>
<evidence type="ECO:0000256" key="3">
    <source>
        <dbReference type="SAM" id="MobiDB-lite"/>
    </source>
</evidence>
<evidence type="ECO:0000313" key="5">
    <source>
        <dbReference type="EMBL" id="KMU73404.1"/>
    </source>
</evidence>
<proteinExistence type="predicted"/>
<evidence type="ECO:0000313" key="6">
    <source>
        <dbReference type="Proteomes" id="UP000054559"/>
    </source>
</evidence>
<feature type="compositionally biased region" description="Basic and acidic residues" evidence="3">
    <location>
        <begin position="366"/>
        <end position="387"/>
    </location>
</feature>
<dbReference type="STRING" id="454286.A0A0J8QLX5"/>
<evidence type="ECO:0000256" key="1">
    <source>
        <dbReference type="ARBA" id="ARBA00023054"/>
    </source>
</evidence>
<dbReference type="OrthoDB" id="783096at2759"/>
<evidence type="ECO:0000259" key="4">
    <source>
        <dbReference type="SMART" id="SM00806"/>
    </source>
</evidence>
<dbReference type="GO" id="GO:0051286">
    <property type="term" value="C:cell tip"/>
    <property type="evidence" value="ECO:0007669"/>
    <property type="project" value="TreeGrafter"/>
</dbReference>
<keyword evidence="1 2" id="KW-0175">Coiled coil</keyword>
<dbReference type="InterPro" id="IPR022782">
    <property type="entry name" value="AIP3-like_C"/>
</dbReference>
<protein>
    <submittedName>
        <fullName evidence="5">YlBUD6</fullName>
    </submittedName>
</protein>
<sequence length="882" mass="97595">MESYSRYQHSPQRRAASSEQSQPPMAQSSSNNPGAAGEASGGRASSGSVRLSAPRTSPDKQLSQIEKSVTHLLVATKELLETLTQWSRGQASEVKVSDVYVRLGYEFNLACRAFGAIGVDTTDLGPVPDLLRTILEDTLSQDASTESLNRYLPRIRDIIINLLHGLKRKQAKLRSRQARGGPRQGSQGSIASERMLYRRQRMNFLRSLRRIVLQMHGRAHHTPTIKRPWQLEIHRPIGLLTARVGHFQKEMRSEGRHSVRSPPNDAIGMLQRSGELERRASRRFSAYQIQKHLGPTNGLPVLPSSQSSQLNSRGRDVPKIEPPPEPVPEDSPTAKTPTDKVRPSRDIEHRDTPIVDKPVPSLPQIPERDSLQEGVDKASKQETDHGGTRTVSMDSQNSRPAQFTPDMSPPPSSKEVTLFLQYKTKIKKYVLAEGYAGLTIGRLQLAFIEKFAWNTHNNGVDLPEIYIQDPISGVRHELEDLNDVKDRSVLVLNVEALDEVKKHIDESVGGVRRLIEGVRDTMDNQAASIQLLTDRQQQAAKEIARLAAGPAPLSSANGQSLTSTAKGSYVTEIQSLRRDLAVLRQTYSNFSSDVSASMNNVRTKANAVKTVATDMSVPSYEGDAGRARVNAGKKELADESEKLVARVDDLQDLVEDLRKDVVTRGDFLKREKPIWTKIWEKELQQVVASRTLPLDPSIDPVKAKDSVLGEVRALQPNHENRVEAIERAEKARQKELESRRIGQFQKELGAFVEGGKLKKSGGFEEAERLRKAKDEKIRKEVWERMQGLNTGDTEEEQPAPQTPKEESPLENGEPDTSALKQDEEPENAADVRNEVDAPAAPSSPPANTTPESPKSASGGNRSSSGPASPSKHSSWLGSFFSS</sequence>
<dbReference type="InterPro" id="IPR056279">
    <property type="entry name" value="Aip3p_Bud6_N"/>
</dbReference>
<feature type="region of interest" description="Disordered" evidence="3">
    <location>
        <begin position="781"/>
        <end position="882"/>
    </location>
</feature>
<feature type="region of interest" description="Disordered" evidence="3">
    <location>
        <begin position="293"/>
        <end position="413"/>
    </location>
</feature>
<dbReference type="Pfam" id="PF23153">
    <property type="entry name" value="Aip3p_Bud6_N"/>
    <property type="match status" value="1"/>
</dbReference>
<feature type="compositionally biased region" description="Basic and acidic residues" evidence="3">
    <location>
        <begin position="337"/>
        <end position="354"/>
    </location>
</feature>
<feature type="region of interest" description="Disordered" evidence="3">
    <location>
        <begin position="1"/>
        <end position="64"/>
    </location>
</feature>
<evidence type="ECO:0000256" key="2">
    <source>
        <dbReference type="SAM" id="Coils"/>
    </source>
</evidence>
<dbReference type="Pfam" id="PF03915">
    <property type="entry name" value="AIP3"/>
    <property type="match status" value="2"/>
</dbReference>
<name>A0A0J8QLX5_COCIT</name>
<dbReference type="SMART" id="SM00806">
    <property type="entry name" value="AIP3"/>
    <property type="match status" value="1"/>
</dbReference>
<feature type="region of interest" description="Disordered" evidence="3">
    <location>
        <begin position="172"/>
        <end position="192"/>
    </location>
</feature>
<feature type="compositionally biased region" description="Polar residues" evidence="3">
    <location>
        <begin position="389"/>
        <end position="401"/>
    </location>
</feature>
<dbReference type="GO" id="GO:0005737">
    <property type="term" value="C:cytoplasm"/>
    <property type="evidence" value="ECO:0007669"/>
    <property type="project" value="TreeGrafter"/>
</dbReference>
<feature type="compositionally biased region" description="Low complexity" evidence="3">
    <location>
        <begin position="34"/>
        <end position="53"/>
    </location>
</feature>
<feature type="compositionally biased region" description="Polar residues" evidence="3">
    <location>
        <begin position="1"/>
        <end position="33"/>
    </location>
</feature>
<dbReference type="InterPro" id="IPR005613">
    <property type="entry name" value="AIP3_C"/>
</dbReference>
<reference evidence="6" key="1">
    <citation type="journal article" date="2010" name="Genome Res.">
        <title>Population genomic sequencing of Coccidioides fungi reveals recent hybridization and transposon control.</title>
        <authorList>
            <person name="Neafsey D.E."/>
            <person name="Barker B.M."/>
            <person name="Sharpton T.J."/>
            <person name="Stajich J.E."/>
            <person name="Park D.J."/>
            <person name="Whiston E."/>
            <person name="Hung C.-Y."/>
            <person name="McMahan C."/>
            <person name="White J."/>
            <person name="Sykes S."/>
            <person name="Heiman D."/>
            <person name="Young S."/>
            <person name="Zeng Q."/>
            <person name="Abouelleil A."/>
            <person name="Aftuck L."/>
            <person name="Bessette D."/>
            <person name="Brown A."/>
            <person name="FitzGerald M."/>
            <person name="Lui A."/>
            <person name="Macdonald J.P."/>
            <person name="Priest M."/>
            <person name="Orbach M.J."/>
            <person name="Galgiani J.N."/>
            <person name="Kirkland T.N."/>
            <person name="Cole G.T."/>
            <person name="Birren B.W."/>
            <person name="Henn M.R."/>
            <person name="Taylor J.W."/>
            <person name="Rounsley S.D."/>
        </authorList>
    </citation>
    <scope>NUCLEOTIDE SEQUENCE [LARGE SCALE GENOMIC DNA]</scope>
    <source>
        <strain evidence="6">RMSCC 3703</strain>
    </source>
</reference>
<gene>
    <name evidence="5" type="ORF">CISG_03539</name>
</gene>
<accession>A0A0J8QLX5</accession>
<feature type="domain" description="Actin interacting protein 3 C-terminal" evidence="4">
    <location>
        <begin position="419"/>
        <end position="775"/>
    </location>
</feature>
<dbReference type="PANTHER" id="PTHR22741:SF10">
    <property type="entry name" value="COILED-COIL DOMAIN-CONTAINING PROTEIN CG32809"/>
    <property type="match status" value="1"/>
</dbReference>
<dbReference type="PANTHER" id="PTHR22741">
    <property type="entry name" value="P140CAP/SNIP-RELATED"/>
    <property type="match status" value="1"/>
</dbReference>
<dbReference type="Gene3D" id="1.20.58.1540">
    <property type="entry name" value="Actin interacting protein 3, C-terminal domain"/>
    <property type="match status" value="1"/>
</dbReference>
<dbReference type="GO" id="GO:0030010">
    <property type="term" value="P:establishment of cell polarity"/>
    <property type="evidence" value="ECO:0007669"/>
    <property type="project" value="TreeGrafter"/>
</dbReference>
<dbReference type="AlphaFoldDB" id="A0A0J8QLX5"/>
<dbReference type="InterPro" id="IPR051825">
    <property type="entry name" value="SRCIN1"/>
</dbReference>
<feature type="compositionally biased region" description="Low complexity" evidence="3">
    <location>
        <begin position="852"/>
        <end position="874"/>
    </location>
</feature>
<dbReference type="EMBL" id="DS268130">
    <property type="protein sequence ID" value="KMU73404.1"/>
    <property type="molecule type" value="Genomic_DNA"/>
</dbReference>
<dbReference type="Proteomes" id="UP000054559">
    <property type="component" value="Unassembled WGS sequence"/>
</dbReference>
<organism evidence="5 6">
    <name type="scientific">Coccidioides immitis RMSCC 3703</name>
    <dbReference type="NCBI Taxonomy" id="454286"/>
    <lineage>
        <taxon>Eukaryota</taxon>
        <taxon>Fungi</taxon>
        <taxon>Dikarya</taxon>
        <taxon>Ascomycota</taxon>
        <taxon>Pezizomycotina</taxon>
        <taxon>Eurotiomycetes</taxon>
        <taxon>Eurotiomycetidae</taxon>
        <taxon>Onygenales</taxon>
        <taxon>Onygenaceae</taxon>
        <taxon>Coccidioides</taxon>
    </lineage>
</organism>